<keyword evidence="2" id="KW-1185">Reference proteome</keyword>
<protein>
    <submittedName>
        <fullName evidence="1">18699_t:CDS:1</fullName>
    </submittedName>
</protein>
<dbReference type="Proteomes" id="UP000789901">
    <property type="component" value="Unassembled WGS sequence"/>
</dbReference>
<evidence type="ECO:0000313" key="2">
    <source>
        <dbReference type="Proteomes" id="UP000789901"/>
    </source>
</evidence>
<name>A0ABN7VK62_GIGMA</name>
<reference evidence="1 2" key="1">
    <citation type="submission" date="2021-06" db="EMBL/GenBank/DDBJ databases">
        <authorList>
            <person name="Kallberg Y."/>
            <person name="Tangrot J."/>
            <person name="Rosling A."/>
        </authorList>
    </citation>
    <scope>NUCLEOTIDE SEQUENCE [LARGE SCALE GENOMIC DNA]</scope>
    <source>
        <strain evidence="1 2">120-4 pot B 10/14</strain>
    </source>
</reference>
<accession>A0ABN7VK62</accession>
<proteinExistence type="predicted"/>
<organism evidence="1 2">
    <name type="scientific">Gigaspora margarita</name>
    <dbReference type="NCBI Taxonomy" id="4874"/>
    <lineage>
        <taxon>Eukaryota</taxon>
        <taxon>Fungi</taxon>
        <taxon>Fungi incertae sedis</taxon>
        <taxon>Mucoromycota</taxon>
        <taxon>Glomeromycotina</taxon>
        <taxon>Glomeromycetes</taxon>
        <taxon>Diversisporales</taxon>
        <taxon>Gigasporaceae</taxon>
        <taxon>Gigaspora</taxon>
    </lineage>
</organism>
<comment type="caution">
    <text evidence="1">The sequence shown here is derived from an EMBL/GenBank/DDBJ whole genome shotgun (WGS) entry which is preliminary data.</text>
</comment>
<dbReference type="EMBL" id="CAJVQB010016448">
    <property type="protein sequence ID" value="CAG8779924.1"/>
    <property type="molecule type" value="Genomic_DNA"/>
</dbReference>
<sequence length="227" mass="26688">MVTIKIQEQKLRTQHITKKFELKDYLNKSELIDNIIKKKNEIKQLKNILEISNFKNDKNSPSRQERKYEASVNFMEIPISTKQAFYDCSNYINHTEDSSLNQDSFLDQSKISPNKNDDDDNIDTTSISSLENIKEKLISWQKIDINIKKKEKIEKLKHFFKPKKLYFKLWHVATQPTPSDFKSLNPTKKSLNDILFGTNPTSKIVKGWMSKIISPFLEITDKTERKI</sequence>
<evidence type="ECO:0000313" key="1">
    <source>
        <dbReference type="EMBL" id="CAG8779924.1"/>
    </source>
</evidence>
<gene>
    <name evidence="1" type="ORF">GMARGA_LOCUS19576</name>
</gene>